<sequence>MAAAVTATLVVALAIQHDTVLAIIFAVGSASFVVDAIRRIRRRPGARTN</sequence>
<evidence type="ECO:0000313" key="1">
    <source>
        <dbReference type="EMBL" id="MFD0629781.1"/>
    </source>
</evidence>
<proteinExistence type="predicted"/>
<accession>A0ABW2XA85</accession>
<dbReference type="EMBL" id="JBHTGL010000008">
    <property type="protein sequence ID" value="MFD0629781.1"/>
    <property type="molecule type" value="Genomic_DNA"/>
</dbReference>
<keyword evidence="2" id="KW-1185">Reference proteome</keyword>
<name>A0ABW2XA85_9ACTN</name>
<reference evidence="2" key="1">
    <citation type="journal article" date="2019" name="Int. J. Syst. Evol. Microbiol.">
        <title>The Global Catalogue of Microorganisms (GCM) 10K type strain sequencing project: providing services to taxonomists for standard genome sequencing and annotation.</title>
        <authorList>
            <consortium name="The Broad Institute Genomics Platform"/>
            <consortium name="The Broad Institute Genome Sequencing Center for Infectious Disease"/>
            <person name="Wu L."/>
            <person name="Ma J."/>
        </authorList>
    </citation>
    <scope>NUCLEOTIDE SEQUENCE [LARGE SCALE GENOMIC DNA]</scope>
    <source>
        <strain evidence="2">JCM 12607</strain>
    </source>
</reference>
<organism evidence="1 2">
    <name type="scientific">Streptomyces sanglieri</name>
    <dbReference type="NCBI Taxonomy" id="193460"/>
    <lineage>
        <taxon>Bacteria</taxon>
        <taxon>Bacillati</taxon>
        <taxon>Actinomycetota</taxon>
        <taxon>Actinomycetes</taxon>
        <taxon>Kitasatosporales</taxon>
        <taxon>Streptomycetaceae</taxon>
        <taxon>Streptomyces</taxon>
    </lineage>
</organism>
<dbReference type="Proteomes" id="UP001596915">
    <property type="component" value="Unassembled WGS sequence"/>
</dbReference>
<evidence type="ECO:0000313" key="2">
    <source>
        <dbReference type="Proteomes" id="UP001596915"/>
    </source>
</evidence>
<comment type="caution">
    <text evidence="1">The sequence shown here is derived from an EMBL/GenBank/DDBJ whole genome shotgun (WGS) entry which is preliminary data.</text>
</comment>
<gene>
    <name evidence="1" type="ORF">ACFQ2K_51515</name>
</gene>
<protein>
    <submittedName>
        <fullName evidence="1">Uncharacterized protein</fullName>
    </submittedName>
</protein>